<comment type="subcellular location">
    <subcellularLocation>
        <location evidence="1 9">Nucleus</location>
    </subcellularLocation>
</comment>
<evidence type="ECO:0000256" key="3">
    <source>
        <dbReference type="ARBA" id="ARBA00022664"/>
    </source>
</evidence>
<dbReference type="EMBL" id="OVEO01000002">
    <property type="protein sequence ID" value="SPQ93941.1"/>
    <property type="molecule type" value="Genomic_DNA"/>
</dbReference>
<dbReference type="GO" id="GO:0005689">
    <property type="term" value="C:U12-type spliceosomal complex"/>
    <property type="evidence" value="ECO:0007669"/>
    <property type="project" value="TreeGrafter"/>
</dbReference>
<dbReference type="AlphaFoldDB" id="A0A0G4IZ15"/>
<evidence type="ECO:0000256" key="6">
    <source>
        <dbReference type="ARBA" id="ARBA00023187"/>
    </source>
</evidence>
<proteinExistence type="inferred from homology"/>
<geneLocation type="mitochondrion" evidence="12"/>
<feature type="domain" description="Sm" evidence="10">
    <location>
        <begin position="4"/>
        <end position="76"/>
    </location>
</feature>
<dbReference type="GO" id="GO:0000387">
    <property type="term" value="P:spliceosomal snRNP assembly"/>
    <property type="evidence" value="ECO:0007669"/>
    <property type="project" value="UniProtKB-UniRule"/>
</dbReference>
<evidence type="ECO:0000313" key="13">
    <source>
        <dbReference type="Proteomes" id="UP000039324"/>
    </source>
</evidence>
<evidence type="ECO:0000256" key="4">
    <source>
        <dbReference type="ARBA" id="ARBA00022728"/>
    </source>
</evidence>
<name>A0A0G4IZ15_PLABS</name>
<reference evidence="11 13" key="1">
    <citation type="submission" date="2015-02" db="EMBL/GenBank/DDBJ databases">
        <authorList>
            <person name="Chooi Y.-H."/>
        </authorList>
    </citation>
    <scope>NUCLEOTIDE SEQUENCE [LARGE SCALE GENOMIC DNA]</scope>
    <source>
        <strain evidence="11">E3</strain>
    </source>
</reference>
<dbReference type="PIRSF" id="PIRSF037188">
    <property type="entry name" value="U6_snRNA_Lsm7"/>
    <property type="match status" value="1"/>
</dbReference>
<dbReference type="GO" id="GO:0003723">
    <property type="term" value="F:RNA binding"/>
    <property type="evidence" value="ECO:0007669"/>
    <property type="project" value="UniProtKB-UniRule"/>
</dbReference>
<keyword evidence="13" id="KW-1185">Reference proteome</keyword>
<dbReference type="OrthoDB" id="2146at2759"/>
<dbReference type="Gene3D" id="2.30.30.100">
    <property type="match status" value="1"/>
</dbReference>
<dbReference type="Proteomes" id="UP000290189">
    <property type="component" value="Unassembled WGS sequence"/>
</dbReference>
<keyword evidence="12" id="KW-0496">Mitochondrion</keyword>
<gene>
    <name evidence="11" type="ORF">PBRA_001619</name>
    <name evidence="12" type="ORF">PLBR_LOCUS1156</name>
</gene>
<accession>A0A0G4IZ15</accession>
<keyword evidence="6 9" id="KW-0508">mRNA splicing</keyword>
<evidence type="ECO:0000313" key="11">
    <source>
        <dbReference type="EMBL" id="CEP00565.1"/>
    </source>
</evidence>
<dbReference type="SMART" id="SM00651">
    <property type="entry name" value="Sm"/>
    <property type="match status" value="1"/>
</dbReference>
<dbReference type="EMBL" id="CDSF01000101">
    <property type="protein sequence ID" value="CEP00565.1"/>
    <property type="molecule type" value="Genomic_DNA"/>
</dbReference>
<dbReference type="InterPro" id="IPR034098">
    <property type="entry name" value="Sm_G"/>
</dbReference>
<evidence type="ECO:0000313" key="12">
    <source>
        <dbReference type="EMBL" id="SPQ93941.1"/>
    </source>
</evidence>
<dbReference type="PANTHER" id="PTHR10553:SF2">
    <property type="entry name" value="SMALL NUCLEAR RIBONUCLEOPROTEIN G"/>
    <property type="match status" value="1"/>
</dbReference>
<evidence type="ECO:0000256" key="2">
    <source>
        <dbReference type="ARBA" id="ARBA00006850"/>
    </source>
</evidence>
<dbReference type="SUPFAM" id="SSF50182">
    <property type="entry name" value="Sm-like ribonucleoproteins"/>
    <property type="match status" value="1"/>
</dbReference>
<keyword evidence="8 9" id="KW-0687">Ribonucleoprotein</keyword>
<dbReference type="STRING" id="37360.A0A0G4IZ15"/>
<protein>
    <recommendedName>
        <fullName evidence="9">Small nuclear ribonucleoprotein G</fullName>
        <shortName evidence="9">snRNP-G</shortName>
    </recommendedName>
</protein>
<dbReference type="CDD" id="cd01719">
    <property type="entry name" value="Sm_G"/>
    <property type="match status" value="1"/>
</dbReference>
<dbReference type="GO" id="GO:0005682">
    <property type="term" value="C:U5 snRNP"/>
    <property type="evidence" value="ECO:0007669"/>
    <property type="project" value="TreeGrafter"/>
</dbReference>
<evidence type="ECO:0000259" key="10">
    <source>
        <dbReference type="PROSITE" id="PS52002"/>
    </source>
</evidence>
<dbReference type="PANTHER" id="PTHR10553">
    <property type="entry name" value="SMALL NUCLEAR RIBONUCLEOPROTEIN"/>
    <property type="match status" value="1"/>
</dbReference>
<organism evidence="11 13">
    <name type="scientific">Plasmodiophora brassicae</name>
    <name type="common">Clubroot disease agent</name>
    <dbReference type="NCBI Taxonomy" id="37360"/>
    <lineage>
        <taxon>Eukaryota</taxon>
        <taxon>Sar</taxon>
        <taxon>Rhizaria</taxon>
        <taxon>Endomyxa</taxon>
        <taxon>Phytomyxea</taxon>
        <taxon>Plasmodiophorida</taxon>
        <taxon>Plasmodiophoridae</taxon>
        <taxon>Plasmodiophora</taxon>
    </lineage>
</organism>
<dbReference type="Proteomes" id="UP000039324">
    <property type="component" value="Unassembled WGS sequence"/>
</dbReference>
<keyword evidence="3 9" id="KW-0507">mRNA processing</keyword>
<dbReference type="GO" id="GO:0005687">
    <property type="term" value="C:U4 snRNP"/>
    <property type="evidence" value="ECO:0007669"/>
    <property type="project" value="TreeGrafter"/>
</dbReference>
<dbReference type="GO" id="GO:0043186">
    <property type="term" value="C:P granule"/>
    <property type="evidence" value="ECO:0007669"/>
    <property type="project" value="TreeGrafter"/>
</dbReference>
<dbReference type="GO" id="GO:0034719">
    <property type="term" value="C:SMN-Sm protein complex"/>
    <property type="evidence" value="ECO:0007669"/>
    <property type="project" value="TreeGrafter"/>
</dbReference>
<reference evidence="12 14" key="2">
    <citation type="submission" date="2018-03" db="EMBL/GenBank/DDBJ databases">
        <authorList>
            <person name="Fogelqvist J."/>
        </authorList>
    </citation>
    <scope>NUCLEOTIDE SEQUENCE [LARGE SCALE GENOMIC DNA]</scope>
</reference>
<evidence type="ECO:0000256" key="1">
    <source>
        <dbReference type="ARBA" id="ARBA00004123"/>
    </source>
</evidence>
<dbReference type="InterPro" id="IPR047575">
    <property type="entry name" value="Sm"/>
</dbReference>
<dbReference type="FunFam" id="2.30.30.100:FF:000023">
    <property type="entry name" value="Small nuclear ribonucleoprotein G"/>
    <property type="match status" value="1"/>
</dbReference>
<dbReference type="InterPro" id="IPR001163">
    <property type="entry name" value="Sm_dom_euk/arc"/>
</dbReference>
<dbReference type="GO" id="GO:0071004">
    <property type="term" value="C:U2-type prespliceosome"/>
    <property type="evidence" value="ECO:0007669"/>
    <property type="project" value="TreeGrafter"/>
</dbReference>
<sequence length="80" mass="9154">MPKVEGPDLERYMDKHVLLKLNANRCVSGMLRGYDQFMNVVLEDTVEEVSPEERNNIGIVVVRGNSINLIEPLEKVEGRR</sequence>
<keyword evidence="5 9" id="KW-0694">RNA-binding</keyword>
<dbReference type="InterPro" id="IPR044641">
    <property type="entry name" value="Lsm7/SmG-like"/>
</dbReference>
<evidence type="ECO:0000313" key="14">
    <source>
        <dbReference type="Proteomes" id="UP000290189"/>
    </source>
</evidence>
<keyword evidence="4 9" id="KW-0747">Spliceosome</keyword>
<dbReference type="InterPro" id="IPR010920">
    <property type="entry name" value="LSM_dom_sf"/>
</dbReference>
<dbReference type="PROSITE" id="PS52002">
    <property type="entry name" value="SM"/>
    <property type="match status" value="1"/>
</dbReference>
<evidence type="ECO:0000256" key="7">
    <source>
        <dbReference type="ARBA" id="ARBA00023242"/>
    </source>
</evidence>
<dbReference type="GO" id="GO:0071011">
    <property type="term" value="C:precatalytic spliceosome"/>
    <property type="evidence" value="ECO:0007669"/>
    <property type="project" value="TreeGrafter"/>
</dbReference>
<evidence type="ECO:0000256" key="9">
    <source>
        <dbReference type="RuleBase" id="RU365052"/>
    </source>
</evidence>
<comment type="similarity">
    <text evidence="2 9">Belongs to the snRNP Sm proteins family.</text>
</comment>
<dbReference type="GO" id="GO:0071013">
    <property type="term" value="C:catalytic step 2 spliceosome"/>
    <property type="evidence" value="ECO:0007669"/>
    <property type="project" value="TreeGrafter"/>
</dbReference>
<evidence type="ECO:0000256" key="5">
    <source>
        <dbReference type="ARBA" id="ARBA00022884"/>
    </source>
</evidence>
<keyword evidence="7 9" id="KW-0539">Nucleus</keyword>
<dbReference type="GO" id="GO:0005685">
    <property type="term" value="C:U1 snRNP"/>
    <property type="evidence" value="ECO:0007669"/>
    <property type="project" value="TreeGrafter"/>
</dbReference>
<dbReference type="GO" id="GO:0005686">
    <property type="term" value="C:U2 snRNP"/>
    <property type="evidence" value="ECO:0007669"/>
    <property type="project" value="TreeGrafter"/>
</dbReference>
<comment type="function">
    <text evidence="9">Plays a role in pre-mRNA splicing.</text>
</comment>
<dbReference type="OMA" id="MSKAQPP"/>
<evidence type="ECO:0000256" key="8">
    <source>
        <dbReference type="ARBA" id="ARBA00023274"/>
    </source>
</evidence>
<dbReference type="GO" id="GO:0097526">
    <property type="term" value="C:spliceosomal tri-snRNP complex"/>
    <property type="evidence" value="ECO:0007669"/>
    <property type="project" value="TreeGrafter"/>
</dbReference>
<dbReference type="Pfam" id="PF01423">
    <property type="entry name" value="LSM"/>
    <property type="match status" value="1"/>
</dbReference>